<feature type="transmembrane region" description="Helical" evidence="6">
    <location>
        <begin position="13"/>
        <end position="34"/>
    </location>
</feature>
<evidence type="ECO:0000256" key="6">
    <source>
        <dbReference type="SAM" id="Phobius"/>
    </source>
</evidence>
<accession>A0A653A1Z3</accession>
<keyword evidence="2" id="KW-1003">Cell membrane</keyword>
<evidence type="ECO:0000256" key="3">
    <source>
        <dbReference type="ARBA" id="ARBA00022692"/>
    </source>
</evidence>
<evidence type="ECO:0000256" key="1">
    <source>
        <dbReference type="ARBA" id="ARBA00004651"/>
    </source>
</evidence>
<dbReference type="PANTHER" id="PTHR33529:SF6">
    <property type="entry name" value="YJGP_YJGQ FAMILY PERMEASE"/>
    <property type="match status" value="1"/>
</dbReference>
<keyword evidence="3 6" id="KW-0812">Transmembrane</keyword>
<sequence>MNKILDRYLANEMWPPFFSSLVVAVFIIIATELLPITDLIVGQGVKLSLVLWMIAYLLPDILTFSMPAAALMSTIVAFLRLSSDSEIIAMRASGIGLKQMLPPVLFLCSAGMLATLLITVFAVPWGNSSFKDTLFELAQTKAATAIRSNVFSEPFPNVTFYVNRFSRATGVMEEVFVVDRRDPRSINTIVANEGKISYLREKQMVMIHFSKGAILVVEKDMSTARTIKFEAYDLSVGLQDMIRAWRMREKAPKELSVQELVMQIDETKEGVRHNEMVVELMEKITVPIAVFLMGLVGFPLGAQLQSRGRSMGIGVGLVVFMVYYLCLAGVRSLSESAAVPPMFAVWIPNTFLLASFIYLFRRVSREKHLRLNLHRFFRDFQKK</sequence>
<dbReference type="NCBIfam" id="TIGR04407">
    <property type="entry name" value="LptF_YjgP"/>
    <property type="match status" value="1"/>
</dbReference>
<feature type="transmembrane region" description="Helical" evidence="6">
    <location>
        <begin position="104"/>
        <end position="125"/>
    </location>
</feature>
<keyword evidence="4 6" id="KW-1133">Transmembrane helix</keyword>
<comment type="subcellular location">
    <subcellularLocation>
        <location evidence="1">Cell membrane</location>
        <topology evidence="1">Multi-pass membrane protein</topology>
    </subcellularLocation>
</comment>
<feature type="transmembrane region" description="Helical" evidence="6">
    <location>
        <begin position="311"/>
        <end position="330"/>
    </location>
</feature>
<evidence type="ECO:0000313" key="7">
    <source>
        <dbReference type="EMBL" id="VBB42024.1"/>
    </source>
</evidence>
<proteinExistence type="predicted"/>
<dbReference type="Pfam" id="PF03739">
    <property type="entry name" value="LptF_LptG"/>
    <property type="match status" value="1"/>
</dbReference>
<reference evidence="7" key="1">
    <citation type="submission" date="2018-07" db="EMBL/GenBank/DDBJ databases">
        <authorList>
            <consortium name="Genoscope - CEA"/>
            <person name="William W."/>
        </authorList>
    </citation>
    <scope>NUCLEOTIDE SEQUENCE</scope>
    <source>
        <strain evidence="7">IK1</strain>
    </source>
</reference>
<dbReference type="GO" id="GO:0055085">
    <property type="term" value="P:transmembrane transport"/>
    <property type="evidence" value="ECO:0007669"/>
    <property type="project" value="InterPro"/>
</dbReference>
<evidence type="ECO:0000256" key="2">
    <source>
        <dbReference type="ARBA" id="ARBA00022475"/>
    </source>
</evidence>
<dbReference type="EMBL" id="UPXX01000013">
    <property type="protein sequence ID" value="VBB42024.1"/>
    <property type="molecule type" value="Genomic_DNA"/>
</dbReference>
<dbReference type="PANTHER" id="PTHR33529">
    <property type="entry name" value="SLR0882 PROTEIN-RELATED"/>
    <property type="match status" value="1"/>
</dbReference>
<dbReference type="GO" id="GO:0015920">
    <property type="term" value="P:lipopolysaccharide transport"/>
    <property type="evidence" value="ECO:0007669"/>
    <property type="project" value="TreeGrafter"/>
</dbReference>
<feature type="transmembrane region" description="Helical" evidence="6">
    <location>
        <begin position="342"/>
        <end position="360"/>
    </location>
</feature>
<dbReference type="GO" id="GO:0043190">
    <property type="term" value="C:ATP-binding cassette (ABC) transporter complex"/>
    <property type="evidence" value="ECO:0007669"/>
    <property type="project" value="InterPro"/>
</dbReference>
<name>A0A653A1Z3_UNCDX</name>
<dbReference type="AlphaFoldDB" id="A0A653A1Z3"/>
<evidence type="ECO:0000256" key="4">
    <source>
        <dbReference type="ARBA" id="ARBA00022989"/>
    </source>
</evidence>
<dbReference type="InterPro" id="IPR005495">
    <property type="entry name" value="LptG/LptF_permease"/>
</dbReference>
<gene>
    <name evidence="7" type="ORF">TRIP_B200164</name>
</gene>
<organism evidence="7">
    <name type="scientific">Uncultured Desulfatiglans sp</name>
    <dbReference type="NCBI Taxonomy" id="1748965"/>
    <lineage>
        <taxon>Bacteria</taxon>
        <taxon>Pseudomonadati</taxon>
        <taxon>Thermodesulfobacteriota</taxon>
        <taxon>Desulfobacteria</taxon>
        <taxon>Desulfatiglandales</taxon>
        <taxon>Desulfatiglandaceae</taxon>
        <taxon>Desulfatiglans</taxon>
        <taxon>environmental samples</taxon>
    </lineage>
</organism>
<dbReference type="InterPro" id="IPR030922">
    <property type="entry name" value="LptF"/>
</dbReference>
<keyword evidence="5 6" id="KW-0472">Membrane</keyword>
<feature type="transmembrane region" description="Helical" evidence="6">
    <location>
        <begin position="284"/>
        <end position="304"/>
    </location>
</feature>
<evidence type="ECO:0000256" key="5">
    <source>
        <dbReference type="ARBA" id="ARBA00023136"/>
    </source>
</evidence>
<feature type="transmembrane region" description="Helical" evidence="6">
    <location>
        <begin position="64"/>
        <end position="83"/>
    </location>
</feature>
<protein>
    <submittedName>
        <fullName evidence="7">Permease, YjgP/YjgQ family</fullName>
    </submittedName>
</protein>